<feature type="transmembrane region" description="Helical" evidence="9">
    <location>
        <begin position="35"/>
        <end position="55"/>
    </location>
</feature>
<dbReference type="NCBIfam" id="TIGR00861">
    <property type="entry name" value="MIP"/>
    <property type="match status" value="1"/>
</dbReference>
<dbReference type="Pfam" id="PF00230">
    <property type="entry name" value="MIP"/>
    <property type="match status" value="1"/>
</dbReference>
<proteinExistence type="inferred from homology"/>
<evidence type="ECO:0000256" key="7">
    <source>
        <dbReference type="ARBA" id="ARBA00023136"/>
    </source>
</evidence>
<keyword evidence="6 9" id="KW-1133">Transmembrane helix</keyword>
<accession>A0A974RYZ9</accession>
<keyword evidence="3 8" id="KW-0813">Transport</keyword>
<organism evidence="10 11">
    <name type="scientific">Entomomonas asaccharolytica</name>
    <dbReference type="NCBI Taxonomy" id="2785331"/>
    <lineage>
        <taxon>Bacteria</taxon>
        <taxon>Pseudomonadati</taxon>
        <taxon>Pseudomonadota</taxon>
        <taxon>Gammaproteobacteria</taxon>
        <taxon>Pseudomonadales</taxon>
        <taxon>Pseudomonadaceae</taxon>
        <taxon>Entomomonas</taxon>
    </lineage>
</organism>
<dbReference type="PRINTS" id="PR00783">
    <property type="entry name" value="MINTRINSICP"/>
</dbReference>
<dbReference type="SUPFAM" id="SSF81338">
    <property type="entry name" value="Aquaporin-like"/>
    <property type="match status" value="1"/>
</dbReference>
<dbReference type="PANTHER" id="PTHR19139">
    <property type="entry name" value="AQUAPORIN TRANSPORTER"/>
    <property type="match status" value="1"/>
</dbReference>
<protein>
    <submittedName>
        <fullName evidence="10">Aquaporin Z</fullName>
    </submittedName>
</protein>
<dbReference type="Gene3D" id="1.20.1080.10">
    <property type="entry name" value="Glycerol uptake facilitator protein"/>
    <property type="match status" value="1"/>
</dbReference>
<keyword evidence="5 8" id="KW-0812">Transmembrane</keyword>
<evidence type="ECO:0000256" key="4">
    <source>
        <dbReference type="ARBA" id="ARBA00022475"/>
    </source>
</evidence>
<keyword evidence="7 9" id="KW-0472">Membrane</keyword>
<dbReference type="InterPro" id="IPR034294">
    <property type="entry name" value="Aquaporin_transptr"/>
</dbReference>
<feature type="transmembrane region" description="Helical" evidence="9">
    <location>
        <begin position="194"/>
        <end position="216"/>
    </location>
</feature>
<dbReference type="KEGG" id="eaz:JHT90_04515"/>
<dbReference type="AlphaFoldDB" id="A0A974RYZ9"/>
<evidence type="ECO:0000256" key="8">
    <source>
        <dbReference type="RuleBase" id="RU000477"/>
    </source>
</evidence>
<evidence type="ECO:0000256" key="5">
    <source>
        <dbReference type="ARBA" id="ARBA00022692"/>
    </source>
</evidence>
<evidence type="ECO:0000313" key="10">
    <source>
        <dbReference type="EMBL" id="QQP86509.1"/>
    </source>
</evidence>
<comment type="subcellular location">
    <subcellularLocation>
        <location evidence="1">Cell membrane</location>
        <topology evidence="1">Multi-pass membrane protein</topology>
    </subcellularLocation>
</comment>
<evidence type="ECO:0000256" key="1">
    <source>
        <dbReference type="ARBA" id="ARBA00004651"/>
    </source>
</evidence>
<keyword evidence="4" id="KW-1003">Cell membrane</keyword>
<feature type="transmembrane region" description="Helical" evidence="9">
    <location>
        <begin position="123"/>
        <end position="143"/>
    </location>
</feature>
<evidence type="ECO:0000256" key="3">
    <source>
        <dbReference type="ARBA" id="ARBA00022448"/>
    </source>
</evidence>
<dbReference type="GO" id="GO:0005886">
    <property type="term" value="C:plasma membrane"/>
    <property type="evidence" value="ECO:0007669"/>
    <property type="project" value="UniProtKB-SubCell"/>
</dbReference>
<reference evidence="10 11" key="1">
    <citation type="submission" date="2021-01" db="EMBL/GenBank/DDBJ databases">
        <title>Entomomonas sp. F2A isolated from a house cricket (Acheta domesticus).</title>
        <authorList>
            <person name="Spergser J."/>
            <person name="Busse H.-J."/>
        </authorList>
    </citation>
    <scope>NUCLEOTIDE SEQUENCE [LARGE SCALE GENOMIC DNA]</scope>
    <source>
        <strain evidence="10 11">F2A</strain>
    </source>
</reference>
<dbReference type="Proteomes" id="UP000595278">
    <property type="component" value="Chromosome"/>
</dbReference>
<dbReference type="NCBIfam" id="NF003838">
    <property type="entry name" value="PRK05420.1"/>
    <property type="match status" value="1"/>
</dbReference>
<evidence type="ECO:0000256" key="6">
    <source>
        <dbReference type="ARBA" id="ARBA00022989"/>
    </source>
</evidence>
<dbReference type="EMBL" id="CP067393">
    <property type="protein sequence ID" value="QQP86509.1"/>
    <property type="molecule type" value="Genomic_DNA"/>
</dbReference>
<dbReference type="InterPro" id="IPR023271">
    <property type="entry name" value="Aquaporin-like"/>
</dbReference>
<dbReference type="PROSITE" id="PS51257">
    <property type="entry name" value="PROKAR_LIPOPROTEIN"/>
    <property type="match status" value="1"/>
</dbReference>
<dbReference type="InterPro" id="IPR022357">
    <property type="entry name" value="MIP_CS"/>
</dbReference>
<comment type="similarity">
    <text evidence="2 8">Belongs to the MIP/aquaporin (TC 1.A.8) family.</text>
</comment>
<keyword evidence="11" id="KW-1185">Reference proteome</keyword>
<evidence type="ECO:0000256" key="2">
    <source>
        <dbReference type="ARBA" id="ARBA00006175"/>
    </source>
</evidence>
<gene>
    <name evidence="10" type="primary">aqpZ</name>
    <name evidence="10" type="ORF">JHT90_04515</name>
</gene>
<dbReference type="InterPro" id="IPR000425">
    <property type="entry name" value="MIP"/>
</dbReference>
<name>A0A974RYZ9_9GAMM</name>
<evidence type="ECO:0000256" key="9">
    <source>
        <dbReference type="SAM" id="Phobius"/>
    </source>
</evidence>
<feature type="transmembrane region" description="Helical" evidence="9">
    <location>
        <begin position="155"/>
        <end position="174"/>
    </location>
</feature>
<dbReference type="PANTHER" id="PTHR19139:SF199">
    <property type="entry name" value="MIP17260P"/>
    <property type="match status" value="1"/>
</dbReference>
<evidence type="ECO:0000313" key="11">
    <source>
        <dbReference type="Proteomes" id="UP000595278"/>
    </source>
</evidence>
<feature type="transmembrane region" description="Helical" evidence="9">
    <location>
        <begin position="76"/>
        <end position="98"/>
    </location>
</feature>
<dbReference type="PROSITE" id="PS00221">
    <property type="entry name" value="MIP"/>
    <property type="match status" value="1"/>
</dbReference>
<dbReference type="CDD" id="cd00333">
    <property type="entry name" value="MIP"/>
    <property type="match status" value="1"/>
</dbReference>
<dbReference type="RefSeq" id="WP_201094656.1">
    <property type="nucleotide sequence ID" value="NZ_CP067393.1"/>
</dbReference>
<sequence>MKKYIAEFIGTATLVLFGCGAAVLAGAQVGQLGIAFAFGLSIVAMAYAIGPISGCHINPAVTIGALVSNRITVQDAIPYIIAQCLGAIVGATILYLIASGSPDFILANGLGHNGYGEGYQGQYNLMAAALFETIATFIFVFVILGSTHEQALNKFAGLAIGFTLVLIHIVGIHVTGVSVNPARSLGPALFNGHALAQLWVFIVFPILGGVLAGLVYKLKLIYNT</sequence>
<dbReference type="GO" id="GO:0015250">
    <property type="term" value="F:water channel activity"/>
    <property type="evidence" value="ECO:0007669"/>
    <property type="project" value="TreeGrafter"/>
</dbReference>